<name>A0A0L0V834_9BASI</name>
<comment type="caution">
    <text evidence="2">The sequence shown here is derived from an EMBL/GenBank/DDBJ whole genome shotgun (WGS) entry which is preliminary data.</text>
</comment>
<gene>
    <name evidence="2" type="ORF">PSTG_11516</name>
</gene>
<feature type="region of interest" description="Disordered" evidence="1">
    <location>
        <begin position="1"/>
        <end position="22"/>
    </location>
</feature>
<dbReference type="Proteomes" id="UP000054564">
    <property type="component" value="Unassembled WGS sequence"/>
</dbReference>
<proteinExistence type="predicted"/>
<evidence type="ECO:0000256" key="1">
    <source>
        <dbReference type="SAM" id="MobiDB-lite"/>
    </source>
</evidence>
<reference evidence="3" key="1">
    <citation type="submission" date="2014-03" db="EMBL/GenBank/DDBJ databases">
        <title>The Genome Sequence of Puccinia striiformis f. sp. tritici PST-78.</title>
        <authorList>
            <consortium name="The Broad Institute Genome Sequencing Platform"/>
            <person name="Cuomo C."/>
            <person name="Hulbert S."/>
            <person name="Chen X."/>
            <person name="Walker B."/>
            <person name="Young S.K."/>
            <person name="Zeng Q."/>
            <person name="Gargeya S."/>
            <person name="Fitzgerald M."/>
            <person name="Haas B."/>
            <person name="Abouelleil A."/>
            <person name="Alvarado L."/>
            <person name="Arachchi H.M."/>
            <person name="Berlin A.M."/>
            <person name="Chapman S.B."/>
            <person name="Goldberg J."/>
            <person name="Griggs A."/>
            <person name="Gujja S."/>
            <person name="Hansen M."/>
            <person name="Howarth C."/>
            <person name="Imamovic A."/>
            <person name="Larimer J."/>
            <person name="McCowan C."/>
            <person name="Montmayeur A."/>
            <person name="Murphy C."/>
            <person name="Neiman D."/>
            <person name="Pearson M."/>
            <person name="Priest M."/>
            <person name="Roberts A."/>
            <person name="Saif S."/>
            <person name="Shea T."/>
            <person name="Sisk P."/>
            <person name="Sykes S."/>
            <person name="Wortman J."/>
            <person name="Nusbaum C."/>
            <person name="Birren B."/>
        </authorList>
    </citation>
    <scope>NUCLEOTIDE SEQUENCE [LARGE SCALE GENOMIC DNA]</scope>
    <source>
        <strain evidence="3">race PST-78</strain>
    </source>
</reference>
<protein>
    <submittedName>
        <fullName evidence="2">Uncharacterized protein</fullName>
    </submittedName>
</protein>
<dbReference type="EMBL" id="AJIL01000102">
    <property type="protein sequence ID" value="KNE95149.1"/>
    <property type="molecule type" value="Genomic_DNA"/>
</dbReference>
<evidence type="ECO:0000313" key="2">
    <source>
        <dbReference type="EMBL" id="KNE95149.1"/>
    </source>
</evidence>
<dbReference type="AlphaFoldDB" id="A0A0L0V834"/>
<sequence>MSGGRRSASEAPEFEAESANRISTTATKACDLSCPTRVGVEQSMEEHLDNNPHTRSSRPGWIRFKAQDRRRAVFNFLHLPNGGRFKMHHVKSIGMFARGLRELAGSMKEMDTTPDG</sequence>
<organism evidence="2 3">
    <name type="scientific">Puccinia striiformis f. sp. tritici PST-78</name>
    <dbReference type="NCBI Taxonomy" id="1165861"/>
    <lineage>
        <taxon>Eukaryota</taxon>
        <taxon>Fungi</taxon>
        <taxon>Dikarya</taxon>
        <taxon>Basidiomycota</taxon>
        <taxon>Pucciniomycotina</taxon>
        <taxon>Pucciniomycetes</taxon>
        <taxon>Pucciniales</taxon>
        <taxon>Pucciniaceae</taxon>
        <taxon>Puccinia</taxon>
    </lineage>
</organism>
<accession>A0A0L0V834</accession>
<keyword evidence="3" id="KW-1185">Reference proteome</keyword>
<evidence type="ECO:0000313" key="3">
    <source>
        <dbReference type="Proteomes" id="UP000054564"/>
    </source>
</evidence>